<keyword evidence="3" id="KW-1185">Reference proteome</keyword>
<reference evidence="2" key="1">
    <citation type="submission" date="2017-08" db="EMBL/GenBank/DDBJ databases">
        <authorList>
            <person name="Imhoff J.F."/>
            <person name="Rahn T."/>
            <person name="Kuenzel S."/>
            <person name="Neulinger S.C."/>
        </authorList>
    </citation>
    <scope>NUCLEOTIDE SEQUENCE</scope>
    <source>
        <strain evidence="2">DSM 9154</strain>
    </source>
</reference>
<feature type="signal peptide" evidence="1">
    <location>
        <begin position="1"/>
        <end position="37"/>
    </location>
</feature>
<comment type="caution">
    <text evidence="2">The sequence shown here is derived from an EMBL/GenBank/DDBJ whole genome shotgun (WGS) entry which is preliminary data.</text>
</comment>
<dbReference type="Proteomes" id="UP000778970">
    <property type="component" value="Unassembled WGS sequence"/>
</dbReference>
<gene>
    <name evidence="2" type="ORF">CKO21_16300</name>
</gene>
<dbReference type="AlphaFoldDB" id="A0A934QKX1"/>
<dbReference type="EMBL" id="NRRE01000030">
    <property type="protein sequence ID" value="MBK1698808.1"/>
    <property type="molecule type" value="Genomic_DNA"/>
</dbReference>
<dbReference type="RefSeq" id="WP_027287975.1">
    <property type="nucleotide sequence ID" value="NZ_NRRE01000030.1"/>
</dbReference>
<accession>A0A934QKX1</accession>
<evidence type="ECO:0008006" key="4">
    <source>
        <dbReference type="Google" id="ProtNLM"/>
    </source>
</evidence>
<evidence type="ECO:0000313" key="3">
    <source>
        <dbReference type="Proteomes" id="UP000778970"/>
    </source>
</evidence>
<organism evidence="2 3">
    <name type="scientific">Rhodovibrio salinarum</name>
    <dbReference type="NCBI Taxonomy" id="1087"/>
    <lineage>
        <taxon>Bacteria</taxon>
        <taxon>Pseudomonadati</taxon>
        <taxon>Pseudomonadota</taxon>
        <taxon>Alphaproteobacteria</taxon>
        <taxon>Rhodospirillales</taxon>
        <taxon>Rhodovibrionaceae</taxon>
        <taxon>Rhodovibrio</taxon>
    </lineage>
</organism>
<evidence type="ECO:0000256" key="1">
    <source>
        <dbReference type="SAM" id="SignalP"/>
    </source>
</evidence>
<keyword evidence="1" id="KW-0732">Signal</keyword>
<protein>
    <recommendedName>
        <fullName evidence="4">MetA-pathway of phenol degradation</fullName>
    </recommendedName>
</protein>
<evidence type="ECO:0000313" key="2">
    <source>
        <dbReference type="EMBL" id="MBK1698808.1"/>
    </source>
</evidence>
<sequence length="304" mass="31937">MVGVYGNAQTGAVAARRTGLGFLVALTLALLAVPASADDLFAVGNERLNVRMHPDVVRPNEIGVDGISEVGLESMLRARAVTAGPDLSVEIGHRSAATPDDDAFDLQQQLGVHGRLVDVISLPAYGIGADLGLGYSVADPAALSTGTMETTLTLRSSPFDRLSTQTDVTWHGRRPEDDERWHYGGSGRLGLNYALPGFGTLGAFERLEIADLRGQEYAYETGVSLDFGAHTFSLSQRLEYVDQRLVGPPAAAAEYGWQVGSIDMALSADYTAATDSAPAAGFAGLAVTFGLAGPGPSVLLDMLR</sequence>
<name>A0A934QKX1_9PROT</name>
<proteinExistence type="predicted"/>
<reference evidence="2" key="2">
    <citation type="journal article" date="2020" name="Microorganisms">
        <title>Osmotic Adaptation and Compatible Solute Biosynthesis of Phototrophic Bacteria as Revealed from Genome Analyses.</title>
        <authorList>
            <person name="Imhoff J.F."/>
            <person name="Rahn T."/>
            <person name="Kunzel S."/>
            <person name="Keller A."/>
            <person name="Neulinger S.C."/>
        </authorList>
    </citation>
    <scope>NUCLEOTIDE SEQUENCE</scope>
    <source>
        <strain evidence="2">DSM 9154</strain>
    </source>
</reference>
<feature type="chain" id="PRO_5037105232" description="MetA-pathway of phenol degradation" evidence="1">
    <location>
        <begin position="38"/>
        <end position="304"/>
    </location>
</feature>